<dbReference type="Pfam" id="PF00012">
    <property type="entry name" value="HSP70"/>
    <property type="match status" value="2"/>
</dbReference>
<accession>A0A1Y6FKY0</accession>
<evidence type="ECO:0000256" key="4">
    <source>
        <dbReference type="ARBA" id="ARBA00023186"/>
    </source>
</evidence>
<organism evidence="6 7">
    <name type="scientific">Devosia lucknowensis</name>
    <dbReference type="NCBI Taxonomy" id="1096929"/>
    <lineage>
        <taxon>Bacteria</taxon>
        <taxon>Pseudomonadati</taxon>
        <taxon>Pseudomonadota</taxon>
        <taxon>Alphaproteobacteria</taxon>
        <taxon>Hyphomicrobiales</taxon>
        <taxon>Devosiaceae</taxon>
        <taxon>Devosia</taxon>
    </lineage>
</organism>
<dbReference type="Gene3D" id="3.90.640.10">
    <property type="entry name" value="Actin, Chain A, domain 4"/>
    <property type="match status" value="1"/>
</dbReference>
<dbReference type="PRINTS" id="PR00301">
    <property type="entry name" value="HEATSHOCK70"/>
</dbReference>
<protein>
    <submittedName>
        <fullName evidence="6">Molecular chaperone HscC</fullName>
    </submittedName>
</protein>
<evidence type="ECO:0000256" key="2">
    <source>
        <dbReference type="ARBA" id="ARBA00022741"/>
    </source>
</evidence>
<dbReference type="GO" id="GO:0140662">
    <property type="term" value="F:ATP-dependent protein folding chaperone"/>
    <property type="evidence" value="ECO:0007669"/>
    <property type="project" value="InterPro"/>
</dbReference>
<dbReference type="InterPro" id="IPR029047">
    <property type="entry name" value="HSP70_peptide-bd_sf"/>
</dbReference>
<dbReference type="Proteomes" id="UP000194474">
    <property type="component" value="Unassembled WGS sequence"/>
</dbReference>
<dbReference type="SUPFAM" id="SSF100920">
    <property type="entry name" value="Heat shock protein 70kD (HSP70), peptide-binding domain"/>
    <property type="match status" value="1"/>
</dbReference>
<dbReference type="RefSeq" id="WP_086470486.1">
    <property type="nucleotide sequence ID" value="NZ_FXWK01000001.1"/>
</dbReference>
<evidence type="ECO:0000256" key="3">
    <source>
        <dbReference type="ARBA" id="ARBA00022840"/>
    </source>
</evidence>
<evidence type="ECO:0000256" key="5">
    <source>
        <dbReference type="RuleBase" id="RU003322"/>
    </source>
</evidence>
<dbReference type="InterPro" id="IPR043129">
    <property type="entry name" value="ATPase_NBD"/>
</dbReference>
<dbReference type="OrthoDB" id="9766019at2"/>
<dbReference type="PANTHER" id="PTHR19375">
    <property type="entry name" value="HEAT SHOCK PROTEIN 70KDA"/>
    <property type="match status" value="1"/>
</dbReference>
<sequence>MTAIGIDLGTTNSLVSVFEDGRARLLPNALGDYLTPSVVGLADDGRTMLMGKAALSRLALHPDRTAARFKRLMGTKTSIKLGRSSFDATQLSAFVLRALKADAEAALGIPVDAAVISVPAYFNAIQRQATKDAAEIAGLKVTRLINEPTAAALATGLLDRTAETTFVVLDLGGGTFDVSVLEMFDGVMEVRASAGDAMLGGEDFTRQLARHLSGEAGIDFSSLPATEAEHLLSITERFKRELATGDQATASAQIAGRIHDFRINRNAFEKTTADLLARMRRPIDRCLYDARIDVARIDKVVLVGGATRMHAVRSLAARIFRQLPVQIIDPDHAIALGAAIQAGLATRDAALDDVVMTDVAPFSLGISSATRSGQHLLDGLFAPIIERNTPLPASRSRTFSTISDNQLIIEIEVYQGEAATVADNIALGKLNVPVPPAPAGREAIDVRFTYDTSGLLAVDTTILSTSAKFSTLIDNLAQALSPAEKARRLQEMDALKVHPREDARNRALLEAIDQLHAMLLGEDRAQAQALRIRFEVALAGQDPKVIELERERIVPLLDHLERALVR</sequence>
<proteinExistence type="inferred from homology"/>
<evidence type="ECO:0000313" key="6">
    <source>
        <dbReference type="EMBL" id="SMQ73063.1"/>
    </source>
</evidence>
<dbReference type="AlphaFoldDB" id="A0A1Y6FKY0"/>
<keyword evidence="7" id="KW-1185">Reference proteome</keyword>
<dbReference type="GO" id="GO:0005524">
    <property type="term" value="F:ATP binding"/>
    <property type="evidence" value="ECO:0007669"/>
    <property type="project" value="UniProtKB-KW"/>
</dbReference>
<dbReference type="PROSITE" id="PS00329">
    <property type="entry name" value="HSP70_2"/>
    <property type="match status" value="1"/>
</dbReference>
<dbReference type="FunFam" id="3.30.420.40:FF:000071">
    <property type="entry name" value="Molecular chaperone DnaK"/>
    <property type="match status" value="1"/>
</dbReference>
<comment type="similarity">
    <text evidence="1 5">Belongs to the heat shock protein 70 family.</text>
</comment>
<evidence type="ECO:0000256" key="1">
    <source>
        <dbReference type="ARBA" id="ARBA00007381"/>
    </source>
</evidence>
<name>A0A1Y6FKY0_9HYPH</name>
<keyword evidence="2 5" id="KW-0547">Nucleotide-binding</keyword>
<keyword evidence="3 5" id="KW-0067">ATP-binding</keyword>
<gene>
    <name evidence="6" type="ORF">SAMN06295905_2248</name>
</gene>
<dbReference type="PROSITE" id="PS00297">
    <property type="entry name" value="HSP70_1"/>
    <property type="match status" value="1"/>
</dbReference>
<evidence type="ECO:0000313" key="7">
    <source>
        <dbReference type="Proteomes" id="UP000194474"/>
    </source>
</evidence>
<dbReference type="InterPro" id="IPR018181">
    <property type="entry name" value="Heat_shock_70_CS"/>
</dbReference>
<dbReference type="Gene3D" id="2.60.34.10">
    <property type="entry name" value="Substrate Binding Domain Of DNAk, Chain A, domain 1"/>
    <property type="match status" value="1"/>
</dbReference>
<reference evidence="7" key="1">
    <citation type="submission" date="2017-04" db="EMBL/GenBank/DDBJ databases">
        <authorList>
            <person name="Varghese N."/>
            <person name="Submissions S."/>
        </authorList>
    </citation>
    <scope>NUCLEOTIDE SEQUENCE [LARGE SCALE GENOMIC DNA]</scope>
</reference>
<keyword evidence="4" id="KW-0143">Chaperone</keyword>
<dbReference type="Gene3D" id="3.30.420.40">
    <property type="match status" value="2"/>
</dbReference>
<dbReference type="SUPFAM" id="SSF53067">
    <property type="entry name" value="Actin-like ATPase domain"/>
    <property type="match status" value="2"/>
</dbReference>
<dbReference type="EMBL" id="FXWK01000001">
    <property type="protein sequence ID" value="SMQ73063.1"/>
    <property type="molecule type" value="Genomic_DNA"/>
</dbReference>
<dbReference type="InterPro" id="IPR013126">
    <property type="entry name" value="Hsp_70_fam"/>
</dbReference>